<gene>
    <name evidence="1" type="ORF">F3087_40045</name>
</gene>
<sequence>MVHFVGSIPGTDVEDVMRTILSRTGTSVRSLPDGEIGERSRWIIPVVDSLSYHPDLEQVRFGGWRSYDDLPRYRIRRGHQFDSAHIDLPQSMMFEQAYPIFKRIRDQFGLAELSFQVGLPGDLDYALPTFGSIGGFRHRRPFAEALGRQMQAIHADGGDDVIFQLELPAELVLMTRTPTPLRPIAAALLTRGVVALAQRAPAASRFGIHLCLGDNNHRSVVRLRNVKPLVHLVNALVARWPADRPLEFVHVPLAAADEPPSVSPRFYRALRQLKLPAEVRFIAGLVHEDLDLDQLRGIRDLVEEQLGRQVDLAASCGLGRRSAEQADRTIDLARRLTDL</sequence>
<accession>A0A5N0DYU5</accession>
<evidence type="ECO:0000313" key="2">
    <source>
        <dbReference type="Proteomes" id="UP000323876"/>
    </source>
</evidence>
<protein>
    <recommendedName>
        <fullName evidence="3">Cobalamin-independent methionine synthase MetE C-terminal/archaeal domain-containing protein</fullName>
    </recommendedName>
</protein>
<keyword evidence="2" id="KW-1185">Reference proteome</keyword>
<dbReference type="EMBL" id="VXLC01000031">
    <property type="protein sequence ID" value="KAA8881866.1"/>
    <property type="molecule type" value="Genomic_DNA"/>
</dbReference>
<evidence type="ECO:0000313" key="1">
    <source>
        <dbReference type="EMBL" id="KAA8881866.1"/>
    </source>
</evidence>
<dbReference type="RefSeq" id="WP_150407391.1">
    <property type="nucleotide sequence ID" value="NZ_VXLC01000031.1"/>
</dbReference>
<dbReference type="Proteomes" id="UP000323876">
    <property type="component" value="Unassembled WGS sequence"/>
</dbReference>
<dbReference type="OrthoDB" id="4504900at2"/>
<organism evidence="1 2">
    <name type="scientific">Nocardia colli</name>
    <dbReference type="NCBI Taxonomy" id="2545717"/>
    <lineage>
        <taxon>Bacteria</taxon>
        <taxon>Bacillati</taxon>
        <taxon>Actinomycetota</taxon>
        <taxon>Actinomycetes</taxon>
        <taxon>Mycobacteriales</taxon>
        <taxon>Nocardiaceae</taxon>
        <taxon>Nocardia</taxon>
    </lineage>
</organism>
<dbReference type="AlphaFoldDB" id="A0A5N0DYU5"/>
<evidence type="ECO:0008006" key="3">
    <source>
        <dbReference type="Google" id="ProtNLM"/>
    </source>
</evidence>
<comment type="caution">
    <text evidence="1">The sequence shown here is derived from an EMBL/GenBank/DDBJ whole genome shotgun (WGS) entry which is preliminary data.</text>
</comment>
<name>A0A5N0DYU5_9NOCA</name>
<reference evidence="1 2" key="1">
    <citation type="submission" date="2019-09" db="EMBL/GenBank/DDBJ databases">
        <authorList>
            <person name="Wang X."/>
        </authorList>
    </citation>
    <scope>NUCLEOTIDE SEQUENCE [LARGE SCALE GENOMIC DNA]</scope>
    <source>
        <strain evidence="1 2">CICC 11023</strain>
    </source>
</reference>
<proteinExistence type="predicted"/>